<feature type="transmembrane region" description="Helical" evidence="1">
    <location>
        <begin position="49"/>
        <end position="71"/>
    </location>
</feature>
<name>A0A4R6Y9Q8_9BURK</name>
<dbReference type="InterPro" id="IPR008407">
    <property type="entry name" value="Brnchd-chn_aa_trnsp_AzlD"/>
</dbReference>
<keyword evidence="1" id="KW-0472">Membrane</keyword>
<dbReference type="Proteomes" id="UP000294480">
    <property type="component" value="Unassembled WGS sequence"/>
</dbReference>
<keyword evidence="1" id="KW-0812">Transmembrane</keyword>
<dbReference type="OrthoDB" id="5465192at2"/>
<sequence length="112" mass="12270">MSISEHVWLLVAIFGLTAMTFITRSFFLLTPAHFEFSPMIQRALRYAPMAAIVAVIAPDVLMQGGAVDLSLHNKALFASALAGAAFMWRQSLLLMIGVGMLVYTLLRLGLGW</sequence>
<keyword evidence="3" id="KW-1185">Reference proteome</keyword>
<evidence type="ECO:0000256" key="1">
    <source>
        <dbReference type="SAM" id="Phobius"/>
    </source>
</evidence>
<evidence type="ECO:0000313" key="3">
    <source>
        <dbReference type="Proteomes" id="UP000294480"/>
    </source>
</evidence>
<feature type="transmembrane region" description="Helical" evidence="1">
    <location>
        <begin position="92"/>
        <end position="110"/>
    </location>
</feature>
<gene>
    <name evidence="2" type="ORF">DFR44_105113</name>
</gene>
<dbReference type="Pfam" id="PF05437">
    <property type="entry name" value="AzlD"/>
    <property type="match status" value="1"/>
</dbReference>
<proteinExistence type="predicted"/>
<protein>
    <submittedName>
        <fullName evidence="2">Branched-subunit amino acid transport protein</fullName>
    </submittedName>
</protein>
<dbReference type="EMBL" id="SNZE01000005">
    <property type="protein sequence ID" value="TDR32226.1"/>
    <property type="molecule type" value="Genomic_DNA"/>
</dbReference>
<dbReference type="RefSeq" id="WP_133619380.1">
    <property type="nucleotide sequence ID" value="NZ_SNZE01000005.1"/>
</dbReference>
<organism evidence="2 3">
    <name type="scientific">Hydromonas duriensis</name>
    <dbReference type="NCBI Taxonomy" id="1527608"/>
    <lineage>
        <taxon>Bacteria</taxon>
        <taxon>Pseudomonadati</taxon>
        <taxon>Pseudomonadota</taxon>
        <taxon>Betaproteobacteria</taxon>
        <taxon>Burkholderiales</taxon>
        <taxon>Burkholderiaceae</taxon>
        <taxon>Hydromonas</taxon>
    </lineage>
</organism>
<dbReference type="AlphaFoldDB" id="A0A4R6Y9Q8"/>
<accession>A0A4R6Y9Q8</accession>
<feature type="transmembrane region" description="Helical" evidence="1">
    <location>
        <begin position="7"/>
        <end position="29"/>
    </location>
</feature>
<keyword evidence="1" id="KW-1133">Transmembrane helix</keyword>
<comment type="caution">
    <text evidence="2">The sequence shown here is derived from an EMBL/GenBank/DDBJ whole genome shotgun (WGS) entry which is preliminary data.</text>
</comment>
<reference evidence="2 3" key="1">
    <citation type="submission" date="2019-03" db="EMBL/GenBank/DDBJ databases">
        <title>Genomic Encyclopedia of Type Strains, Phase IV (KMG-IV): sequencing the most valuable type-strain genomes for metagenomic binning, comparative biology and taxonomic classification.</title>
        <authorList>
            <person name="Goeker M."/>
        </authorList>
    </citation>
    <scope>NUCLEOTIDE SEQUENCE [LARGE SCALE GENOMIC DNA]</scope>
    <source>
        <strain evidence="2 3">DSM 102852</strain>
    </source>
</reference>
<evidence type="ECO:0000313" key="2">
    <source>
        <dbReference type="EMBL" id="TDR32226.1"/>
    </source>
</evidence>